<dbReference type="RefSeq" id="WP_068683110.1">
    <property type="nucleotide sequence ID" value="NZ_LYPA01000054.1"/>
</dbReference>
<gene>
    <name evidence="2" type="ORF">A7K91_14330</name>
</gene>
<evidence type="ECO:0000259" key="1">
    <source>
        <dbReference type="Pfam" id="PF07833"/>
    </source>
</evidence>
<dbReference type="STRING" id="1844972.A7K91_14330"/>
<dbReference type="AlphaFoldDB" id="A0A1A5YK20"/>
<name>A0A1A5YK20_9BACL</name>
<protein>
    <recommendedName>
        <fullName evidence="1">Copper amine oxidase-like N-terminal domain-containing protein</fullName>
    </recommendedName>
</protein>
<evidence type="ECO:0000313" key="3">
    <source>
        <dbReference type="Proteomes" id="UP000092024"/>
    </source>
</evidence>
<dbReference type="Pfam" id="PF07833">
    <property type="entry name" value="Cu_amine_oxidN1"/>
    <property type="match status" value="1"/>
</dbReference>
<comment type="caution">
    <text evidence="2">The sequence shown here is derived from an EMBL/GenBank/DDBJ whole genome shotgun (WGS) entry which is preliminary data.</text>
</comment>
<proteinExistence type="predicted"/>
<sequence>MFKWNLEKFKGFLVGACTVGLLFSVGTAYADGKLTTIKVVQGGIKLFVDGKLIKPTDSEGKVVEPFIYDGTTYLPLRALSNALTNYEKSVSWDAKTSSIYVGQAPVKAQTDFSEITPYAHSYTTLPVQTGERAAFKILDKTITPFNSLIGHREFVTFMLHSKYSSLDGQYIVPYTQLGSTDKGTIVFYNVDKKGYETEIARFDAEAGDEAIKVHVDLRGVEILKISSLWDGRLYNTTLAGINE</sequence>
<accession>A0A1A5YK20</accession>
<keyword evidence="3" id="KW-1185">Reference proteome</keyword>
<evidence type="ECO:0000313" key="2">
    <source>
        <dbReference type="EMBL" id="OBR65735.1"/>
    </source>
</evidence>
<dbReference type="Proteomes" id="UP000092024">
    <property type="component" value="Unassembled WGS sequence"/>
</dbReference>
<reference evidence="2 3" key="1">
    <citation type="submission" date="2016-05" db="EMBL/GenBank/DDBJ databases">
        <title>Paenibacillus oryzae. sp. nov., isolated from the rice root.</title>
        <authorList>
            <person name="Zhang J."/>
            <person name="Zhang X."/>
        </authorList>
    </citation>
    <scope>NUCLEOTIDE SEQUENCE [LARGE SCALE GENOMIC DNA]</scope>
    <source>
        <strain evidence="2 3">1DrF-4</strain>
    </source>
</reference>
<dbReference type="OrthoDB" id="366502at2"/>
<dbReference type="InterPro" id="IPR012854">
    <property type="entry name" value="Cu_amine_oxidase-like_N"/>
</dbReference>
<organism evidence="2 3">
    <name type="scientific">Paenibacillus oryzae</name>
    <dbReference type="NCBI Taxonomy" id="1844972"/>
    <lineage>
        <taxon>Bacteria</taxon>
        <taxon>Bacillati</taxon>
        <taxon>Bacillota</taxon>
        <taxon>Bacilli</taxon>
        <taxon>Bacillales</taxon>
        <taxon>Paenibacillaceae</taxon>
        <taxon>Paenibacillus</taxon>
    </lineage>
</organism>
<feature type="domain" description="Copper amine oxidase-like N-terminal" evidence="1">
    <location>
        <begin position="63"/>
        <end position="109"/>
    </location>
</feature>
<dbReference type="EMBL" id="LYPA01000054">
    <property type="protein sequence ID" value="OBR65735.1"/>
    <property type="molecule type" value="Genomic_DNA"/>
</dbReference>